<dbReference type="InterPro" id="IPR047610">
    <property type="entry name" value="ImuA_translesion"/>
</dbReference>
<gene>
    <name evidence="2" type="primary">imuA</name>
    <name evidence="2" type="ORF">OIN59_20280</name>
</gene>
<dbReference type="NCBIfam" id="NF033429">
    <property type="entry name" value="ImuA_translesion"/>
    <property type="match status" value="1"/>
</dbReference>
<dbReference type="Proteomes" id="UP001148932">
    <property type="component" value="Unassembled WGS sequence"/>
</dbReference>
<keyword evidence="3" id="KW-1185">Reference proteome</keyword>
<dbReference type="EMBL" id="JAPCKI010000016">
    <property type="protein sequence ID" value="MDD2179782.1"/>
    <property type="molecule type" value="Genomic_DNA"/>
</dbReference>
<evidence type="ECO:0000256" key="1">
    <source>
        <dbReference type="SAM" id="MobiDB-lite"/>
    </source>
</evidence>
<feature type="region of interest" description="Disordered" evidence="1">
    <location>
        <begin position="271"/>
        <end position="296"/>
    </location>
</feature>
<organism evidence="2 3">
    <name type="scientific">Acidovorax benzenivorans</name>
    <dbReference type="NCBI Taxonomy" id="2987520"/>
    <lineage>
        <taxon>Bacteria</taxon>
        <taxon>Pseudomonadati</taxon>
        <taxon>Pseudomonadota</taxon>
        <taxon>Betaproteobacteria</taxon>
        <taxon>Burkholderiales</taxon>
        <taxon>Comamonadaceae</taxon>
        <taxon>Acidovorax</taxon>
    </lineage>
</organism>
<dbReference type="Gene3D" id="3.40.50.300">
    <property type="entry name" value="P-loop containing nucleotide triphosphate hydrolases"/>
    <property type="match status" value="1"/>
</dbReference>
<comment type="caution">
    <text evidence="2">The sequence shown here is derived from an EMBL/GenBank/DDBJ whole genome shotgun (WGS) entry which is preliminary data.</text>
</comment>
<reference evidence="2" key="1">
    <citation type="submission" date="2022-10" db="EMBL/GenBank/DDBJ databases">
        <title>Description of microaerobic benzene degrading bacteria.</title>
        <authorList>
            <person name="Bedics A."/>
            <person name="Tancsics A."/>
            <person name="Banerjee S."/>
        </authorList>
    </citation>
    <scope>NUCLEOTIDE SEQUENCE</scope>
    <source>
        <strain evidence="2">D2M1</strain>
    </source>
</reference>
<name>A0ABT5S391_9BURK</name>
<sequence length="296" mass="30772">MPAPRPILRVASDLPTSVPGVWHADALGAGTQRVLPTGHAALDAQLPGGGWPVGALSEVLQPLAGLHEWQLVLPALVQATARQKGAVVLVAPPCEPFGPALQSQGLRAERVCVVRADSAMAALWAAEQALRCQGVLAVMAWLPQARPAALRRLQLAAAQQQQLLWVFRSVDAAWPASQVSQASPALLRLQVQGLTLPGDAAAAPGIQVQILKRRGPPLAQAIHLPGCHPQLAQVLVAQADRRRAAQEAASALVAGRQAAAMRVAGASGAVRARNAPGGRPEGSRHALDRSAIALVR</sequence>
<evidence type="ECO:0000313" key="2">
    <source>
        <dbReference type="EMBL" id="MDD2179782.1"/>
    </source>
</evidence>
<evidence type="ECO:0000313" key="3">
    <source>
        <dbReference type="Proteomes" id="UP001148932"/>
    </source>
</evidence>
<dbReference type="SUPFAM" id="SSF52540">
    <property type="entry name" value="P-loop containing nucleoside triphosphate hydrolases"/>
    <property type="match status" value="1"/>
</dbReference>
<dbReference type="RefSeq" id="WP_274113238.1">
    <property type="nucleotide sequence ID" value="NZ_JAPCKI010000016.1"/>
</dbReference>
<dbReference type="InterPro" id="IPR027417">
    <property type="entry name" value="P-loop_NTPase"/>
</dbReference>
<accession>A0ABT5S391</accession>
<proteinExistence type="predicted"/>
<protein>
    <submittedName>
        <fullName evidence="2">Translesion DNA synthesis-associated protein ImuA</fullName>
    </submittedName>
</protein>